<evidence type="ECO:0000313" key="2">
    <source>
        <dbReference type="EMBL" id="SMP69645.1"/>
    </source>
</evidence>
<dbReference type="Proteomes" id="UP001157910">
    <property type="component" value="Unassembled WGS sequence"/>
</dbReference>
<protein>
    <recommendedName>
        <fullName evidence="4">Cytochrome C oxidase assembly protein</fullName>
    </recommendedName>
</protein>
<comment type="caution">
    <text evidence="2">The sequence shown here is derived from an EMBL/GenBank/DDBJ whole genome shotgun (WGS) entry which is preliminary data.</text>
</comment>
<keyword evidence="1" id="KW-0472">Membrane</keyword>
<dbReference type="RefSeq" id="WP_255400403.1">
    <property type="nucleotide sequence ID" value="NZ_FXUI01000005.1"/>
</dbReference>
<name>A0ABY1QFB6_9SPHN</name>
<gene>
    <name evidence="2" type="ORF">SAMN06296065_105150</name>
</gene>
<keyword evidence="1" id="KW-1133">Transmembrane helix</keyword>
<keyword evidence="1" id="KW-0812">Transmembrane</keyword>
<feature type="transmembrane region" description="Helical" evidence="1">
    <location>
        <begin position="20"/>
        <end position="38"/>
    </location>
</feature>
<evidence type="ECO:0008006" key="4">
    <source>
        <dbReference type="Google" id="ProtNLM"/>
    </source>
</evidence>
<proteinExistence type="predicted"/>
<evidence type="ECO:0000256" key="1">
    <source>
        <dbReference type="SAM" id="Phobius"/>
    </source>
</evidence>
<evidence type="ECO:0000313" key="3">
    <source>
        <dbReference type="Proteomes" id="UP001157910"/>
    </source>
</evidence>
<organism evidence="2 3">
    <name type="scientific">Novosphingobium panipatense</name>
    <dbReference type="NCBI Taxonomy" id="428991"/>
    <lineage>
        <taxon>Bacteria</taxon>
        <taxon>Pseudomonadati</taxon>
        <taxon>Pseudomonadota</taxon>
        <taxon>Alphaproteobacteria</taxon>
        <taxon>Sphingomonadales</taxon>
        <taxon>Sphingomonadaceae</taxon>
        <taxon>Novosphingobium</taxon>
    </lineage>
</organism>
<keyword evidence="3" id="KW-1185">Reference proteome</keyword>
<sequence>MSEPKDQQTFEQIRRSRNRVLALSLAGFVILVFFISIAKMG</sequence>
<accession>A0ABY1QFB6</accession>
<reference evidence="2 3" key="1">
    <citation type="submission" date="2017-05" db="EMBL/GenBank/DDBJ databases">
        <authorList>
            <person name="Varghese N."/>
            <person name="Submissions S."/>
        </authorList>
    </citation>
    <scope>NUCLEOTIDE SEQUENCE [LARGE SCALE GENOMIC DNA]</scope>
    <source>
        <strain evidence="2 3">SM16</strain>
    </source>
</reference>
<dbReference type="EMBL" id="FXUI01000005">
    <property type="protein sequence ID" value="SMP69645.1"/>
    <property type="molecule type" value="Genomic_DNA"/>
</dbReference>